<evidence type="ECO:0000256" key="3">
    <source>
        <dbReference type="ARBA" id="ARBA00004496"/>
    </source>
</evidence>
<feature type="binding site" description="in other chain" evidence="15">
    <location>
        <position position="154"/>
    </location>
    <ligand>
        <name>ADP</name>
        <dbReference type="ChEBI" id="CHEBI:456216"/>
        <note>allosteric activator; ligand shared between dimeric partners</note>
    </ligand>
</feature>
<dbReference type="OrthoDB" id="9802503at2"/>
<comment type="subunit">
    <text evidence="15">Homotetramer.</text>
</comment>
<organism evidence="17 18">
    <name type="scientific">Streptococcus acidominimus</name>
    <dbReference type="NCBI Taxonomy" id="1326"/>
    <lineage>
        <taxon>Bacteria</taxon>
        <taxon>Bacillati</taxon>
        <taxon>Bacillota</taxon>
        <taxon>Bacilli</taxon>
        <taxon>Lactobacillales</taxon>
        <taxon>Streptococcaceae</taxon>
        <taxon>Streptococcus</taxon>
    </lineage>
</organism>
<dbReference type="GO" id="GO:0003872">
    <property type="term" value="F:6-phosphofructokinase activity"/>
    <property type="evidence" value="ECO:0007669"/>
    <property type="project" value="UniProtKB-UniRule"/>
</dbReference>
<evidence type="ECO:0000256" key="12">
    <source>
        <dbReference type="ARBA" id="ARBA00022842"/>
    </source>
</evidence>
<feature type="binding site" evidence="15">
    <location>
        <begin position="102"/>
        <end position="105"/>
    </location>
    <ligand>
        <name>ATP</name>
        <dbReference type="ChEBI" id="CHEBI:30616"/>
    </ligand>
</feature>
<evidence type="ECO:0000259" key="16">
    <source>
        <dbReference type="Pfam" id="PF00365"/>
    </source>
</evidence>
<proteinExistence type="inferred from homology"/>
<keyword evidence="10 15" id="KW-0418">Kinase</keyword>
<evidence type="ECO:0000256" key="6">
    <source>
        <dbReference type="ARBA" id="ARBA00022533"/>
    </source>
</evidence>
<dbReference type="UniPathway" id="UPA00109">
    <property type="reaction ID" value="UER00182"/>
</dbReference>
<evidence type="ECO:0000256" key="7">
    <source>
        <dbReference type="ARBA" id="ARBA00022679"/>
    </source>
</evidence>
<keyword evidence="5 15" id="KW-0963">Cytoplasm</keyword>
<comment type="catalytic activity">
    <reaction evidence="14 15">
        <text>beta-D-fructose 6-phosphate + ATP = beta-D-fructose 1,6-bisphosphate + ADP + H(+)</text>
        <dbReference type="Rhea" id="RHEA:16109"/>
        <dbReference type="ChEBI" id="CHEBI:15378"/>
        <dbReference type="ChEBI" id="CHEBI:30616"/>
        <dbReference type="ChEBI" id="CHEBI:32966"/>
        <dbReference type="ChEBI" id="CHEBI:57634"/>
        <dbReference type="ChEBI" id="CHEBI:456216"/>
        <dbReference type="EC" id="2.7.1.11"/>
    </reaction>
</comment>
<dbReference type="RefSeq" id="WP_017769643.1">
    <property type="nucleotide sequence ID" value="NZ_LT906454.1"/>
</dbReference>
<dbReference type="Gene3D" id="3.40.50.450">
    <property type="match status" value="1"/>
</dbReference>
<feature type="binding site" evidence="15">
    <location>
        <position position="103"/>
    </location>
    <ligand>
        <name>Mg(2+)</name>
        <dbReference type="ChEBI" id="CHEBI:18420"/>
        <note>catalytic</note>
    </ligand>
</feature>
<dbReference type="InterPro" id="IPR012828">
    <property type="entry name" value="PFKA_ATP_prok"/>
</dbReference>
<dbReference type="EC" id="2.7.1.11" evidence="15"/>
<comment type="pathway">
    <text evidence="4 15">Carbohydrate degradation; glycolysis; D-glyceraldehyde 3-phosphate and glycerone phosphate from D-glucose: step 3/4.</text>
</comment>
<keyword evidence="8 15" id="KW-0479">Metal-binding</keyword>
<keyword evidence="6 15" id="KW-0021">Allosteric enzyme</keyword>
<comment type="cofactor">
    <cofactor evidence="1 15">
        <name>Mg(2+)</name>
        <dbReference type="ChEBI" id="CHEBI:18420"/>
    </cofactor>
</comment>
<dbReference type="HAMAP" id="MF_00339">
    <property type="entry name" value="Phosphofructokinase_I_B1"/>
    <property type="match status" value="1"/>
</dbReference>
<keyword evidence="12 15" id="KW-0460">Magnesium</keyword>
<reference evidence="17 18" key="1">
    <citation type="submission" date="2017-06" db="EMBL/GenBank/DDBJ databases">
        <authorList>
            <consortium name="Pathogen Informatics"/>
        </authorList>
    </citation>
    <scope>NUCLEOTIDE SEQUENCE [LARGE SCALE GENOMIC DNA]</scope>
    <source>
        <strain evidence="17 18">NCTC11291</strain>
    </source>
</reference>
<feature type="binding site" description="in other chain" evidence="15">
    <location>
        <begin position="125"/>
        <end position="127"/>
    </location>
    <ligand>
        <name>substrate</name>
        <note>ligand shared between dimeric partners</note>
    </ligand>
</feature>
<feature type="binding site" evidence="15">
    <location>
        <position position="162"/>
    </location>
    <ligand>
        <name>substrate</name>
        <note>ligand shared between dimeric partners</note>
    </ligand>
</feature>
<sequence>MKRIAVLTSGGDAPGMNAAVRAVARKAIAEGMEVYGINRGYAGMVAGDIFPLEAGTVSNTLSRGGTFLQSARYPEFATVEGQLKGIEQLKKLGIEGVVVVGGDGSYHGAMRLTEHGFPAIGLPGTIDNDIVGTDYTIGFDTAVNTAAEALDRIRDTSASHDRTFVVEVMGRNAGDIALWAGIASGADQIIIPEEEYHIADVVAKIKDGYENKNKNHHIIVLAEGVMSGDEFAAKLKEAGDTSDLRVTNLGHLLRGGAPTARDRVLASWMGEHAVELLKAGKGGLAVGIHNEELVESPILGTAEEGALFSLDGDKIVVNNPHKARLDFAELNRDLAN</sequence>
<evidence type="ECO:0000256" key="13">
    <source>
        <dbReference type="ARBA" id="ARBA00023152"/>
    </source>
</evidence>
<dbReference type="Gene3D" id="3.40.50.460">
    <property type="entry name" value="Phosphofructokinase domain"/>
    <property type="match status" value="1"/>
</dbReference>
<feature type="binding site" description="in other chain" evidence="15">
    <location>
        <begin position="185"/>
        <end position="187"/>
    </location>
    <ligand>
        <name>ADP</name>
        <dbReference type="ChEBI" id="CHEBI:456216"/>
        <note>allosteric activator; ligand shared between dimeric partners</note>
    </ligand>
</feature>
<dbReference type="GO" id="GO:0061621">
    <property type="term" value="P:canonical glycolysis"/>
    <property type="evidence" value="ECO:0007669"/>
    <property type="project" value="TreeGrafter"/>
</dbReference>
<feature type="binding site" description="in other chain" evidence="15">
    <location>
        <begin position="169"/>
        <end position="171"/>
    </location>
    <ligand>
        <name>substrate</name>
        <note>ligand shared between dimeric partners</note>
    </ligand>
</feature>
<evidence type="ECO:0000256" key="9">
    <source>
        <dbReference type="ARBA" id="ARBA00022741"/>
    </source>
</evidence>
<feature type="binding site" description="in other chain" evidence="15">
    <location>
        <position position="223"/>
    </location>
    <ligand>
        <name>substrate</name>
        <note>ligand shared between dimeric partners</note>
    </ligand>
</feature>
<dbReference type="KEGG" id="saco:SAME_01306"/>
<feature type="binding site" description="in other chain" evidence="15">
    <location>
        <begin position="214"/>
        <end position="216"/>
    </location>
    <ligand>
        <name>ADP</name>
        <dbReference type="ChEBI" id="CHEBI:456216"/>
        <note>allosteric activator; ligand shared between dimeric partners</note>
    </ligand>
</feature>
<dbReference type="EMBL" id="LT906454">
    <property type="protein sequence ID" value="SNV41211.1"/>
    <property type="molecule type" value="Genomic_DNA"/>
</dbReference>
<dbReference type="GO" id="GO:0030388">
    <property type="term" value="P:fructose 1,6-bisphosphate metabolic process"/>
    <property type="evidence" value="ECO:0007669"/>
    <property type="project" value="TreeGrafter"/>
</dbReference>
<feature type="domain" description="Phosphofructokinase" evidence="16">
    <location>
        <begin position="3"/>
        <end position="277"/>
    </location>
</feature>
<evidence type="ECO:0000256" key="10">
    <source>
        <dbReference type="ARBA" id="ARBA00022777"/>
    </source>
</evidence>
<comment type="caution">
    <text evidence="15">Lacks conserved residue(s) required for the propagation of feature annotation.</text>
</comment>
<comment type="similarity">
    <text evidence="15">Belongs to the phosphofructokinase type A (PFKA) family. ATP-dependent PFK group I subfamily. Prokaryotic clade 'B1' sub-subfamily.</text>
</comment>
<evidence type="ECO:0000256" key="11">
    <source>
        <dbReference type="ARBA" id="ARBA00022840"/>
    </source>
</evidence>
<dbReference type="InterPro" id="IPR035966">
    <property type="entry name" value="PKF_sf"/>
</dbReference>
<protein>
    <recommendedName>
        <fullName evidence="15">ATP-dependent 6-phosphofructokinase</fullName>
        <shortName evidence="15">ATP-PFK</shortName>
        <shortName evidence="15">Phosphofructokinase</shortName>
        <ecNumber evidence="15">2.7.1.11</ecNumber>
    </recommendedName>
    <alternativeName>
        <fullName evidence="15">Phosphohexokinase</fullName>
    </alternativeName>
</protein>
<dbReference type="InterPro" id="IPR022953">
    <property type="entry name" value="ATP_PFK"/>
</dbReference>
<dbReference type="PANTHER" id="PTHR13697:SF4">
    <property type="entry name" value="ATP-DEPENDENT 6-PHOSPHOFRUCTOKINASE"/>
    <property type="match status" value="1"/>
</dbReference>
<dbReference type="InterPro" id="IPR015912">
    <property type="entry name" value="Phosphofructokinase_CS"/>
</dbReference>
<keyword evidence="7 15" id="KW-0808">Transferase</keyword>
<comment type="subcellular location">
    <subcellularLocation>
        <location evidence="3 15">Cytoplasm</location>
    </subcellularLocation>
</comment>
<dbReference type="Pfam" id="PF00365">
    <property type="entry name" value="PFK"/>
    <property type="match status" value="1"/>
</dbReference>
<dbReference type="NCBIfam" id="TIGR02482">
    <property type="entry name" value="PFKA_ATP"/>
    <property type="match status" value="1"/>
</dbReference>
<evidence type="ECO:0000256" key="4">
    <source>
        <dbReference type="ARBA" id="ARBA00004679"/>
    </source>
</evidence>
<dbReference type="PIRSF" id="PIRSF000532">
    <property type="entry name" value="ATP_PFK_prok"/>
    <property type="match status" value="1"/>
</dbReference>
<accession>A0A239X383</accession>
<dbReference type="PROSITE" id="PS00433">
    <property type="entry name" value="PHOSPHOFRUCTOKINASE"/>
    <property type="match status" value="1"/>
</dbReference>
<feature type="active site" description="Proton acceptor" evidence="15">
    <location>
        <position position="127"/>
    </location>
</feature>
<dbReference type="GO" id="GO:0005945">
    <property type="term" value="C:6-phosphofructokinase complex"/>
    <property type="evidence" value="ECO:0007669"/>
    <property type="project" value="TreeGrafter"/>
</dbReference>
<dbReference type="FunFam" id="3.40.50.460:FF:000002">
    <property type="entry name" value="ATP-dependent 6-phosphofructokinase"/>
    <property type="match status" value="1"/>
</dbReference>
<evidence type="ECO:0000256" key="5">
    <source>
        <dbReference type="ARBA" id="ARBA00022490"/>
    </source>
</evidence>
<evidence type="ECO:0000313" key="18">
    <source>
        <dbReference type="Proteomes" id="UP000215144"/>
    </source>
</evidence>
<dbReference type="InterPro" id="IPR000023">
    <property type="entry name" value="Phosphofructokinase_dom"/>
</dbReference>
<feature type="binding site" evidence="15">
    <location>
        <position position="245"/>
    </location>
    <ligand>
        <name>substrate</name>
        <note>ligand shared between dimeric partners</note>
    </ligand>
</feature>
<dbReference type="PRINTS" id="PR00476">
    <property type="entry name" value="PHFRCTKINASE"/>
</dbReference>
<gene>
    <name evidence="15 17" type="primary">pfkA</name>
    <name evidence="17" type="ORF">SAMEA4504048_01306</name>
</gene>
<dbReference type="SUPFAM" id="SSF53784">
    <property type="entry name" value="Phosphofructokinase"/>
    <property type="match status" value="1"/>
</dbReference>
<name>A0A239X383_STRAI</name>
<dbReference type="NCBIfam" id="NF002872">
    <property type="entry name" value="PRK03202.1"/>
    <property type="match status" value="1"/>
</dbReference>
<feature type="binding site" evidence="15">
    <location>
        <begin position="21"/>
        <end position="25"/>
    </location>
    <ligand>
        <name>ADP</name>
        <dbReference type="ChEBI" id="CHEBI:456216"/>
        <note>allosteric activator; ligand shared between dimeric partners</note>
    </ligand>
</feature>
<dbReference type="GO" id="GO:0006002">
    <property type="term" value="P:fructose 6-phosphate metabolic process"/>
    <property type="evidence" value="ECO:0007669"/>
    <property type="project" value="UniProtKB-UniRule"/>
</dbReference>
<keyword evidence="9 15" id="KW-0547">Nucleotide-binding</keyword>
<dbReference type="GO" id="GO:0042802">
    <property type="term" value="F:identical protein binding"/>
    <property type="evidence" value="ECO:0007669"/>
    <property type="project" value="TreeGrafter"/>
</dbReference>
<keyword evidence="13 15" id="KW-0324">Glycolysis</keyword>
<evidence type="ECO:0000313" key="17">
    <source>
        <dbReference type="EMBL" id="SNV41211.1"/>
    </source>
</evidence>
<comment type="function">
    <text evidence="2 15">Catalyzes the phosphorylation of D-fructose 6-phosphate to fructose 1,6-bisphosphate by ATP, the first committing step of glycolysis.</text>
</comment>
<dbReference type="FunFam" id="3.40.50.450:FF:000001">
    <property type="entry name" value="ATP-dependent 6-phosphofructokinase"/>
    <property type="match status" value="1"/>
</dbReference>
<dbReference type="GO" id="GO:0048029">
    <property type="term" value="F:monosaccharide binding"/>
    <property type="evidence" value="ECO:0007669"/>
    <property type="project" value="TreeGrafter"/>
</dbReference>
<dbReference type="AlphaFoldDB" id="A0A239X383"/>
<dbReference type="InterPro" id="IPR012003">
    <property type="entry name" value="ATP_PFK_prok-type"/>
</dbReference>
<feature type="binding site" evidence="15">
    <location>
        <begin position="72"/>
        <end position="73"/>
    </location>
    <ligand>
        <name>ATP</name>
        <dbReference type="ChEBI" id="CHEBI:30616"/>
    </ligand>
</feature>
<evidence type="ECO:0000256" key="2">
    <source>
        <dbReference type="ARBA" id="ARBA00002659"/>
    </source>
</evidence>
<evidence type="ECO:0000256" key="15">
    <source>
        <dbReference type="HAMAP-Rule" id="MF_00339"/>
    </source>
</evidence>
<comment type="activity regulation">
    <text evidence="15">Allosterically activated by ADP and other diphosphonucleosides, and allosterically inhibited by phosphoenolpyruvate.</text>
</comment>
<dbReference type="GO" id="GO:0005524">
    <property type="term" value="F:ATP binding"/>
    <property type="evidence" value="ECO:0007669"/>
    <property type="project" value="UniProtKB-UniRule"/>
</dbReference>
<dbReference type="GO" id="GO:0046872">
    <property type="term" value="F:metal ion binding"/>
    <property type="evidence" value="ECO:0007669"/>
    <property type="project" value="UniProtKB-KW"/>
</dbReference>
<dbReference type="PANTHER" id="PTHR13697">
    <property type="entry name" value="PHOSPHOFRUCTOKINASE"/>
    <property type="match status" value="1"/>
</dbReference>
<feature type="binding site" evidence="15">
    <location>
        <position position="11"/>
    </location>
    <ligand>
        <name>ATP</name>
        <dbReference type="ChEBI" id="CHEBI:30616"/>
    </ligand>
</feature>
<keyword evidence="11 15" id="KW-0067">ATP-binding</keyword>
<evidence type="ECO:0000256" key="1">
    <source>
        <dbReference type="ARBA" id="ARBA00001946"/>
    </source>
</evidence>
<dbReference type="Proteomes" id="UP000215144">
    <property type="component" value="Chromosome 1"/>
</dbReference>
<dbReference type="GO" id="GO:0016208">
    <property type="term" value="F:AMP binding"/>
    <property type="evidence" value="ECO:0007669"/>
    <property type="project" value="TreeGrafter"/>
</dbReference>
<evidence type="ECO:0000256" key="14">
    <source>
        <dbReference type="ARBA" id="ARBA00048070"/>
    </source>
</evidence>
<evidence type="ECO:0000256" key="8">
    <source>
        <dbReference type="ARBA" id="ARBA00022723"/>
    </source>
</evidence>
<feature type="binding site" description="in other chain" evidence="15">
    <location>
        <begin position="251"/>
        <end position="254"/>
    </location>
    <ligand>
        <name>substrate</name>
        <note>ligand shared between dimeric partners</note>
    </ligand>
</feature>
<dbReference type="GO" id="GO:0070095">
    <property type="term" value="F:fructose-6-phosphate binding"/>
    <property type="evidence" value="ECO:0007669"/>
    <property type="project" value="TreeGrafter"/>
</dbReference>